<dbReference type="InterPro" id="IPR000306">
    <property type="entry name" value="Znf_FYVE"/>
</dbReference>
<evidence type="ECO:0000256" key="4">
    <source>
        <dbReference type="ARBA" id="ARBA00022833"/>
    </source>
</evidence>
<reference evidence="7 8" key="1">
    <citation type="journal article" date="2013" name="Nature">
        <title>Insights into bilaterian evolution from three spiralian genomes.</title>
        <authorList>
            <person name="Simakov O."/>
            <person name="Marletaz F."/>
            <person name="Cho S.J."/>
            <person name="Edsinger-Gonzales E."/>
            <person name="Havlak P."/>
            <person name="Hellsten U."/>
            <person name="Kuo D.H."/>
            <person name="Larsson T."/>
            <person name="Lv J."/>
            <person name="Arendt D."/>
            <person name="Savage R."/>
            <person name="Osoegawa K."/>
            <person name="de Jong P."/>
            <person name="Grimwood J."/>
            <person name="Chapman J.A."/>
            <person name="Shapiro H."/>
            <person name="Aerts A."/>
            <person name="Otillar R.P."/>
            <person name="Terry A.Y."/>
            <person name="Boore J.L."/>
            <person name="Grigoriev I.V."/>
            <person name="Lindberg D.R."/>
            <person name="Seaver E.C."/>
            <person name="Weisblat D.A."/>
            <person name="Putnam N.H."/>
            <person name="Rokhsar D.S."/>
        </authorList>
    </citation>
    <scope>NUCLEOTIDE SEQUENCE [LARGE SCALE GENOMIC DNA]</scope>
</reference>
<dbReference type="Proteomes" id="UP000030746">
    <property type="component" value="Unassembled WGS sequence"/>
</dbReference>
<name>V4BPS0_LOTGI</name>
<sequence>ASRNEARSRFRSSSDMIHRLFVCISGVADQLQTNFASDLRNILRAVFDMNCSEPLMSFDTSPSKSDVILHPGTSTSQSETSINRRTASSVRRELRRRRRRLQEPPKWMPDDLSFHCMACKIPFTFVRRRHHCRNCGKIFCGRCSTNSVPLPHFGHIKPVRVCNRCFMFQVTPFTVQQT</sequence>
<keyword evidence="3 5" id="KW-0863">Zinc-finger</keyword>
<feature type="domain" description="FYVE-type" evidence="6">
    <location>
        <begin position="110"/>
        <end position="166"/>
    </location>
</feature>
<evidence type="ECO:0000313" key="8">
    <source>
        <dbReference type="Proteomes" id="UP000030746"/>
    </source>
</evidence>
<evidence type="ECO:0000259" key="6">
    <source>
        <dbReference type="PROSITE" id="PS50178"/>
    </source>
</evidence>
<dbReference type="InterPro" id="IPR043269">
    <property type="entry name" value="FYVE_LST2"/>
</dbReference>
<keyword evidence="4" id="KW-0862">Zinc</keyword>
<evidence type="ECO:0000256" key="3">
    <source>
        <dbReference type="ARBA" id="ARBA00022771"/>
    </source>
</evidence>
<dbReference type="SUPFAM" id="SSF57903">
    <property type="entry name" value="FYVE/PHD zinc finger"/>
    <property type="match status" value="1"/>
</dbReference>
<dbReference type="PANTHER" id="PTHR46465">
    <property type="entry name" value="LATERAL SIGNALING TARGET PROTEIN 2 HOMOLOG"/>
    <property type="match status" value="1"/>
</dbReference>
<dbReference type="GeneID" id="20252744"/>
<accession>V4BPS0</accession>
<organism evidence="7 8">
    <name type="scientific">Lottia gigantea</name>
    <name type="common">Giant owl limpet</name>
    <dbReference type="NCBI Taxonomy" id="225164"/>
    <lineage>
        <taxon>Eukaryota</taxon>
        <taxon>Metazoa</taxon>
        <taxon>Spiralia</taxon>
        <taxon>Lophotrochozoa</taxon>
        <taxon>Mollusca</taxon>
        <taxon>Gastropoda</taxon>
        <taxon>Patellogastropoda</taxon>
        <taxon>Lottioidea</taxon>
        <taxon>Lottiidae</taxon>
        <taxon>Lottia</taxon>
    </lineage>
</organism>
<keyword evidence="8" id="KW-1185">Reference proteome</keyword>
<dbReference type="RefSeq" id="XP_009058412.1">
    <property type="nucleotide sequence ID" value="XM_009060164.1"/>
</dbReference>
<keyword evidence="2" id="KW-0479">Metal-binding</keyword>
<dbReference type="AlphaFoldDB" id="V4BPS0"/>
<dbReference type="GO" id="GO:0008270">
    <property type="term" value="F:zinc ion binding"/>
    <property type="evidence" value="ECO:0007669"/>
    <property type="project" value="UniProtKB-KW"/>
</dbReference>
<dbReference type="InterPro" id="IPR017455">
    <property type="entry name" value="Znf_FYVE-rel"/>
</dbReference>
<dbReference type="Gene3D" id="3.30.40.10">
    <property type="entry name" value="Zinc/RING finger domain, C3HC4 (zinc finger)"/>
    <property type="match status" value="1"/>
</dbReference>
<evidence type="ECO:0000256" key="5">
    <source>
        <dbReference type="PROSITE-ProRule" id="PRU00091"/>
    </source>
</evidence>
<dbReference type="EMBL" id="KB202325">
    <property type="protein sequence ID" value="ESO90839.1"/>
    <property type="molecule type" value="Genomic_DNA"/>
</dbReference>
<dbReference type="InterPro" id="IPR051118">
    <property type="entry name" value="LST-2"/>
</dbReference>
<evidence type="ECO:0000313" key="7">
    <source>
        <dbReference type="EMBL" id="ESO90839.1"/>
    </source>
</evidence>
<feature type="non-terminal residue" evidence="7">
    <location>
        <position position="1"/>
    </location>
</feature>
<dbReference type="HOGENOM" id="CLU_1414733_0_0_1"/>
<dbReference type="PANTHER" id="PTHR46465:SF2">
    <property type="entry name" value="LATERAL SIGNALING TARGET PROTEIN 2 HOMOLOG"/>
    <property type="match status" value="1"/>
</dbReference>
<dbReference type="SMART" id="SM00064">
    <property type="entry name" value="FYVE"/>
    <property type="match status" value="1"/>
</dbReference>
<evidence type="ECO:0000256" key="1">
    <source>
        <dbReference type="ARBA" id="ARBA00008755"/>
    </source>
</evidence>
<dbReference type="GO" id="GO:0031901">
    <property type="term" value="C:early endosome membrane"/>
    <property type="evidence" value="ECO:0007669"/>
    <property type="project" value="TreeGrafter"/>
</dbReference>
<comment type="similarity">
    <text evidence="1">Belongs to the lst-2 family.</text>
</comment>
<dbReference type="CDD" id="cd15731">
    <property type="entry name" value="FYVE_LST2"/>
    <property type="match status" value="1"/>
</dbReference>
<dbReference type="OrthoDB" id="79871at2759"/>
<dbReference type="KEGG" id="lgi:LOTGIDRAFT_87572"/>
<protein>
    <recommendedName>
        <fullName evidence="6">FYVE-type domain-containing protein</fullName>
    </recommendedName>
</protein>
<feature type="non-terminal residue" evidence="7">
    <location>
        <position position="178"/>
    </location>
</feature>
<dbReference type="Pfam" id="PF01363">
    <property type="entry name" value="FYVE"/>
    <property type="match status" value="1"/>
</dbReference>
<dbReference type="STRING" id="225164.V4BPS0"/>
<dbReference type="OMA" id="AQCANCC"/>
<evidence type="ECO:0000256" key="2">
    <source>
        <dbReference type="ARBA" id="ARBA00022723"/>
    </source>
</evidence>
<dbReference type="InterPro" id="IPR013083">
    <property type="entry name" value="Znf_RING/FYVE/PHD"/>
</dbReference>
<gene>
    <name evidence="7" type="ORF">LOTGIDRAFT_87572</name>
</gene>
<dbReference type="PROSITE" id="PS50178">
    <property type="entry name" value="ZF_FYVE"/>
    <property type="match status" value="1"/>
</dbReference>
<dbReference type="InterPro" id="IPR011011">
    <property type="entry name" value="Znf_FYVE_PHD"/>
</dbReference>
<dbReference type="CTD" id="20252744"/>
<proteinExistence type="inferred from homology"/>